<dbReference type="GO" id="GO:0016765">
    <property type="term" value="F:transferase activity, transferring alkyl or aryl (other than methyl) groups"/>
    <property type="evidence" value="ECO:0007669"/>
    <property type="project" value="UniProtKB-ARBA"/>
</dbReference>
<dbReference type="OrthoDB" id="9807580at2"/>
<evidence type="ECO:0000313" key="1">
    <source>
        <dbReference type="EMBL" id="TDP89803.1"/>
    </source>
</evidence>
<dbReference type="Pfam" id="PF00494">
    <property type="entry name" value="SQS_PSY"/>
    <property type="match status" value="1"/>
</dbReference>
<accession>A0A4R6RSG2</accession>
<keyword evidence="2" id="KW-1185">Reference proteome</keyword>
<dbReference type="SUPFAM" id="SSF48576">
    <property type="entry name" value="Terpenoid synthases"/>
    <property type="match status" value="1"/>
</dbReference>
<dbReference type="RefSeq" id="WP_133617654.1">
    <property type="nucleotide sequence ID" value="NZ_SNYA01000008.1"/>
</dbReference>
<dbReference type="InterPro" id="IPR008949">
    <property type="entry name" value="Isoprenoid_synthase_dom_sf"/>
</dbReference>
<protein>
    <submittedName>
        <fullName evidence="1">Phytoene/squalene synthetase</fullName>
    </submittedName>
</protein>
<dbReference type="PANTHER" id="PTHR31480">
    <property type="entry name" value="BIFUNCTIONAL LYCOPENE CYCLASE/PHYTOENE SYNTHASE"/>
    <property type="match status" value="1"/>
</dbReference>
<organism evidence="1 2">
    <name type="scientific">Leucobacter luti</name>
    <dbReference type="NCBI Taxonomy" id="340320"/>
    <lineage>
        <taxon>Bacteria</taxon>
        <taxon>Bacillati</taxon>
        <taxon>Actinomycetota</taxon>
        <taxon>Actinomycetes</taxon>
        <taxon>Micrococcales</taxon>
        <taxon>Microbacteriaceae</taxon>
        <taxon>Leucobacter</taxon>
    </lineage>
</organism>
<dbReference type="Proteomes" id="UP000295601">
    <property type="component" value="Unassembled WGS sequence"/>
</dbReference>
<dbReference type="EMBL" id="SNYA01000008">
    <property type="protein sequence ID" value="TDP89803.1"/>
    <property type="molecule type" value="Genomic_DNA"/>
</dbReference>
<name>A0A4R6RSG2_9MICO</name>
<proteinExistence type="predicted"/>
<gene>
    <name evidence="1" type="ORF">EDF62_3101</name>
</gene>
<sequence>MKRRASECNALDDYREACEQAADQVIRVYSTSFGAATRLLGARHRRHVRNIYALVRIADELVDGVAAGSGLSLVEQQERLGALEAETDGALRSGYSSNPIVHAFACTARASGIDATLTSPFFASMRTDLMAAPTPAGAVVHGVPHGEVHHRFDAAAHSAYVYGSAEVIGLMCLRVFLRDSRVTPEALARLEQGARSLGAAFQNVNFLRDLAEDTQQLSRSYLSADAQLTEALKAQWIATIRAQLADAQEVIPMLPPDARRAVDCARRLFTRLTDRIAHTPVTELLEHRVRVSGAAKTLLVLQSVAGAGSRRAA</sequence>
<dbReference type="SFLD" id="SFLDS00005">
    <property type="entry name" value="Isoprenoid_Synthase_Type_I"/>
    <property type="match status" value="1"/>
</dbReference>
<comment type="caution">
    <text evidence="1">The sequence shown here is derived from an EMBL/GenBank/DDBJ whole genome shotgun (WGS) entry which is preliminary data.</text>
</comment>
<dbReference type="AlphaFoldDB" id="A0A4R6RSG2"/>
<evidence type="ECO:0000313" key="2">
    <source>
        <dbReference type="Proteomes" id="UP000295601"/>
    </source>
</evidence>
<dbReference type="InterPro" id="IPR002060">
    <property type="entry name" value="Squ/phyt_synthse"/>
</dbReference>
<reference evidence="1 2" key="1">
    <citation type="submission" date="2019-03" db="EMBL/GenBank/DDBJ databases">
        <title>Genomic analyses of the natural microbiome of Caenorhabditis elegans.</title>
        <authorList>
            <person name="Samuel B."/>
        </authorList>
    </citation>
    <scope>NUCLEOTIDE SEQUENCE [LARGE SCALE GENOMIC DNA]</scope>
    <source>
        <strain evidence="1 2">JUb18</strain>
    </source>
</reference>
<dbReference type="Gene3D" id="1.10.600.10">
    <property type="entry name" value="Farnesyl Diphosphate Synthase"/>
    <property type="match status" value="1"/>
</dbReference>
<dbReference type="SFLD" id="SFLDG01018">
    <property type="entry name" value="Squalene/Phytoene_Synthase_Lik"/>
    <property type="match status" value="1"/>
</dbReference>